<evidence type="ECO:0000313" key="5">
    <source>
        <dbReference type="Proteomes" id="UP000308092"/>
    </source>
</evidence>
<gene>
    <name evidence="3" type="ORF">ATNIH1004_001901</name>
    <name evidence="4" type="ORF">EYZ11_002255</name>
</gene>
<keyword evidence="5" id="KW-1185">Reference proteome</keyword>
<dbReference type="RefSeq" id="XP_033420798.1">
    <property type="nucleotide sequence ID" value="XM_033566596.1"/>
</dbReference>
<sequence>MKLNAVVILTAVSLATAAPLTPRSACRAKNQPATPVRGACKATRQPHAPAVHPIPVKGGNGDISLKDVGNGNGNNNGVLNNDINGNNIDISPSLSLGHSGKPAPKDGADKDAVNKDSGDKDENSGDKGEAPAPGAPKEQEKECPCAADKAHLELDGVGNSNGNQNGVLNGIANGNSIKFSPSISL</sequence>
<dbReference type="Proteomes" id="UP000308092">
    <property type="component" value="Unassembled WGS sequence"/>
</dbReference>
<evidence type="ECO:0000256" key="1">
    <source>
        <dbReference type="SAM" id="MobiDB-lite"/>
    </source>
</evidence>
<dbReference type="AlphaFoldDB" id="A0A4S3JR60"/>
<dbReference type="Proteomes" id="UP000324241">
    <property type="component" value="Unassembled WGS sequence"/>
</dbReference>
<feature type="signal peptide" evidence="2">
    <location>
        <begin position="1"/>
        <end position="17"/>
    </location>
</feature>
<feature type="region of interest" description="Disordered" evidence="1">
    <location>
        <begin position="42"/>
        <end position="69"/>
    </location>
</feature>
<feature type="region of interest" description="Disordered" evidence="1">
    <location>
        <begin position="90"/>
        <end position="185"/>
    </location>
</feature>
<reference evidence="3 6" key="2">
    <citation type="submission" date="2019-08" db="EMBL/GenBank/DDBJ databases">
        <title>The genome sequence of a newly discovered highly antifungal drug resistant Aspergillus species, Aspergillus tanneri NIH 1004.</title>
        <authorList>
            <person name="Mounaud S."/>
            <person name="Singh I."/>
            <person name="Joardar V."/>
            <person name="Pakala S."/>
            <person name="Pakala S."/>
            <person name="Venepally P."/>
            <person name="Chung J.K."/>
            <person name="Losada L."/>
            <person name="Nierman W.C."/>
        </authorList>
    </citation>
    <scope>NUCLEOTIDE SEQUENCE [LARGE SCALE GENOMIC DNA]</scope>
    <source>
        <strain evidence="3 6">NIH1004</strain>
    </source>
</reference>
<comment type="caution">
    <text evidence="4">The sequence shown here is derived from an EMBL/GenBank/DDBJ whole genome shotgun (WGS) entry which is preliminary data.</text>
</comment>
<organism evidence="4 5">
    <name type="scientific">Aspergillus tanneri</name>
    <dbReference type="NCBI Taxonomy" id="1220188"/>
    <lineage>
        <taxon>Eukaryota</taxon>
        <taxon>Fungi</taxon>
        <taxon>Dikarya</taxon>
        <taxon>Ascomycota</taxon>
        <taxon>Pezizomycotina</taxon>
        <taxon>Eurotiomycetes</taxon>
        <taxon>Eurotiomycetidae</taxon>
        <taxon>Eurotiales</taxon>
        <taxon>Aspergillaceae</taxon>
        <taxon>Aspergillus</taxon>
        <taxon>Aspergillus subgen. Circumdati</taxon>
    </lineage>
</organism>
<proteinExistence type="predicted"/>
<dbReference type="EMBL" id="QUQM01000010">
    <property type="protein sequence ID" value="KAA8641436.1"/>
    <property type="molecule type" value="Genomic_DNA"/>
</dbReference>
<dbReference type="EMBL" id="SOSA01000049">
    <property type="protein sequence ID" value="THC98253.1"/>
    <property type="molecule type" value="Genomic_DNA"/>
</dbReference>
<feature type="compositionally biased region" description="Basic and acidic residues" evidence="1">
    <location>
        <begin position="103"/>
        <end position="129"/>
    </location>
</feature>
<reference evidence="4 5" key="1">
    <citation type="submission" date="2019-03" db="EMBL/GenBank/DDBJ databases">
        <title>The genome sequence of a newly discovered highly antifungal drug resistant Aspergillus species, Aspergillus tanneri NIH 1004.</title>
        <authorList>
            <person name="Mounaud S."/>
            <person name="Singh I."/>
            <person name="Joardar V."/>
            <person name="Pakala S."/>
            <person name="Pakala S."/>
            <person name="Venepally P."/>
            <person name="Hoover J."/>
            <person name="Nierman W."/>
            <person name="Chung J."/>
            <person name="Losada L."/>
        </authorList>
    </citation>
    <scope>NUCLEOTIDE SEQUENCE [LARGE SCALE GENOMIC DNA]</scope>
    <source>
        <strain evidence="4 5">NIH1004</strain>
    </source>
</reference>
<name>A0A4S3JR60_9EURO</name>
<evidence type="ECO:0000313" key="4">
    <source>
        <dbReference type="EMBL" id="THC98253.1"/>
    </source>
</evidence>
<dbReference type="GeneID" id="54324603"/>
<feature type="compositionally biased region" description="Polar residues" evidence="1">
    <location>
        <begin position="172"/>
        <end position="185"/>
    </location>
</feature>
<feature type="compositionally biased region" description="Basic and acidic residues" evidence="1">
    <location>
        <begin position="137"/>
        <end position="154"/>
    </location>
</feature>
<evidence type="ECO:0000313" key="6">
    <source>
        <dbReference type="Proteomes" id="UP000324241"/>
    </source>
</evidence>
<feature type="chain" id="PRO_5036122169" description="Superoxide dismutase copper/zinc binding domain-containing protein" evidence="2">
    <location>
        <begin position="18"/>
        <end position="185"/>
    </location>
</feature>
<dbReference type="VEuPathDB" id="FungiDB:EYZ11_002255"/>
<evidence type="ECO:0000256" key="2">
    <source>
        <dbReference type="SAM" id="SignalP"/>
    </source>
</evidence>
<feature type="compositionally biased region" description="Low complexity" evidence="1">
    <location>
        <begin position="156"/>
        <end position="170"/>
    </location>
</feature>
<keyword evidence="2" id="KW-0732">Signal</keyword>
<accession>A0A4S3JR60</accession>
<evidence type="ECO:0000313" key="3">
    <source>
        <dbReference type="EMBL" id="KAA8641436.1"/>
    </source>
</evidence>
<evidence type="ECO:0008006" key="7">
    <source>
        <dbReference type="Google" id="ProtNLM"/>
    </source>
</evidence>
<protein>
    <recommendedName>
        <fullName evidence="7">Superoxide dismutase copper/zinc binding domain-containing protein</fullName>
    </recommendedName>
</protein>